<dbReference type="PANTHER" id="PTHR33908:SF3">
    <property type="entry name" value="UNDECAPRENYL PHOSPHATE-ALPHA-4-AMINO-4-DEOXY-L-ARABINOSE ARABINOSYL TRANSFERASE"/>
    <property type="match status" value="1"/>
</dbReference>
<dbReference type="KEGG" id="ima:PO878_10095"/>
<keyword evidence="2" id="KW-1003">Cell membrane</keyword>
<evidence type="ECO:0000256" key="5">
    <source>
        <dbReference type="ARBA" id="ARBA00022692"/>
    </source>
</evidence>
<dbReference type="PANTHER" id="PTHR33908">
    <property type="entry name" value="MANNOSYLTRANSFERASE YKCB-RELATED"/>
    <property type="match status" value="1"/>
</dbReference>
<keyword evidence="4 10" id="KW-0808">Transferase</keyword>
<feature type="transmembrane region" description="Helical" evidence="9">
    <location>
        <begin position="84"/>
        <end position="109"/>
    </location>
</feature>
<dbReference type="EMBL" id="CP116942">
    <property type="protein sequence ID" value="WCO69076.1"/>
    <property type="molecule type" value="Genomic_DNA"/>
</dbReference>
<protein>
    <submittedName>
        <fullName evidence="10">Glycosyltransferase family 39 protein</fullName>
        <ecNumber evidence="10">2.4.-.-</ecNumber>
    </submittedName>
</protein>
<dbReference type="GO" id="GO:0009103">
    <property type="term" value="P:lipopolysaccharide biosynthetic process"/>
    <property type="evidence" value="ECO:0007669"/>
    <property type="project" value="UniProtKB-ARBA"/>
</dbReference>
<evidence type="ECO:0000256" key="1">
    <source>
        <dbReference type="ARBA" id="ARBA00004651"/>
    </source>
</evidence>
<dbReference type="Proteomes" id="UP001216390">
    <property type="component" value="Chromosome"/>
</dbReference>
<feature type="transmembrane region" description="Helical" evidence="9">
    <location>
        <begin position="361"/>
        <end position="381"/>
    </location>
</feature>
<sequence>MTSVARPRSAAGTAAPTRRTRPARSWAPALGAGALAALLGAWGLGRSPLWMDETFSLGATAQLAPTIRGTGGTMALYYVLLDGWVAVVGTSAPALRALSVVCVAACVVVTARLARHLLTPTEGLVATAVVAAMPGLARYAQEARSYALVALLTAGLWAALVAAVRADGTDGPPPGSARSPWWVALAALATLGVAAHGLFLLQLAAALGSLLALPGRARLLRAAAGAVVAPLALFAAMAVAGLDGVATWVAPLDAGQVADVGRLLLAPAALPALVLLALAGVGAVHLLRRPGDAWTRWCALVPVAWAVAPSVLLIALSAVRPSLVDRYVVASVPGVALLVAVGAVATARACGVGGGDRRRTVATVAVGVVLVGALGAGQLAVHARSGYGWDAAAATVAARAEAGDAVVFPSSPVRHPFEAAWREVPAGTPAPRPLGSSDPLGPVRRYHDRVTAEAAEADLASQDRVWVVHRTLEGGGDAPLDDLLASPLVRSTFTVADRWSSAGGVQVVLLERRRP</sequence>
<feature type="transmembrane region" description="Helical" evidence="9">
    <location>
        <begin position="146"/>
        <end position="166"/>
    </location>
</feature>
<feature type="transmembrane region" description="Helical" evidence="9">
    <location>
        <begin position="299"/>
        <end position="321"/>
    </location>
</feature>
<evidence type="ECO:0000256" key="6">
    <source>
        <dbReference type="ARBA" id="ARBA00022989"/>
    </source>
</evidence>
<feature type="transmembrane region" description="Helical" evidence="9">
    <location>
        <begin position="262"/>
        <end position="287"/>
    </location>
</feature>
<reference evidence="10" key="1">
    <citation type="submission" date="2023-01" db="EMBL/GenBank/DDBJ databases">
        <title>The diversity of Class Acidimicrobiia in South China Sea sediment environments and the proposal of Iamia marina sp. nov., a novel species of the genus Iamia.</title>
        <authorList>
            <person name="He Y."/>
            <person name="Tian X."/>
        </authorList>
    </citation>
    <scope>NUCLEOTIDE SEQUENCE</scope>
    <source>
        <strain evidence="10">DSM 19957</strain>
    </source>
</reference>
<dbReference type="AlphaFoldDB" id="A0AAE9YAW8"/>
<evidence type="ECO:0000256" key="8">
    <source>
        <dbReference type="SAM" id="MobiDB-lite"/>
    </source>
</evidence>
<evidence type="ECO:0000313" key="11">
    <source>
        <dbReference type="Proteomes" id="UP001216390"/>
    </source>
</evidence>
<keyword evidence="7 9" id="KW-0472">Membrane</keyword>
<feature type="transmembrane region" description="Helical" evidence="9">
    <location>
        <begin position="26"/>
        <end position="45"/>
    </location>
</feature>
<evidence type="ECO:0000256" key="2">
    <source>
        <dbReference type="ARBA" id="ARBA00022475"/>
    </source>
</evidence>
<proteinExistence type="predicted"/>
<dbReference type="InterPro" id="IPR050297">
    <property type="entry name" value="LipidA_mod_glycosyltrf_83"/>
</dbReference>
<feature type="transmembrane region" description="Helical" evidence="9">
    <location>
        <begin position="181"/>
        <end position="207"/>
    </location>
</feature>
<comment type="subcellular location">
    <subcellularLocation>
        <location evidence="1">Cell membrane</location>
        <topology evidence="1">Multi-pass membrane protein</topology>
    </subcellularLocation>
</comment>
<feature type="transmembrane region" description="Helical" evidence="9">
    <location>
        <begin position="327"/>
        <end position="349"/>
    </location>
</feature>
<dbReference type="GO" id="GO:0016763">
    <property type="term" value="F:pentosyltransferase activity"/>
    <property type="evidence" value="ECO:0007669"/>
    <property type="project" value="TreeGrafter"/>
</dbReference>
<dbReference type="GO" id="GO:0005886">
    <property type="term" value="C:plasma membrane"/>
    <property type="evidence" value="ECO:0007669"/>
    <property type="project" value="UniProtKB-SubCell"/>
</dbReference>
<evidence type="ECO:0000256" key="7">
    <source>
        <dbReference type="ARBA" id="ARBA00023136"/>
    </source>
</evidence>
<evidence type="ECO:0000256" key="9">
    <source>
        <dbReference type="SAM" id="Phobius"/>
    </source>
</evidence>
<evidence type="ECO:0000256" key="3">
    <source>
        <dbReference type="ARBA" id="ARBA00022676"/>
    </source>
</evidence>
<dbReference type="EC" id="2.4.-.-" evidence="10"/>
<organism evidence="10 11">
    <name type="scientific">Iamia majanohamensis</name>
    <dbReference type="NCBI Taxonomy" id="467976"/>
    <lineage>
        <taxon>Bacteria</taxon>
        <taxon>Bacillati</taxon>
        <taxon>Actinomycetota</taxon>
        <taxon>Acidimicrobiia</taxon>
        <taxon>Acidimicrobiales</taxon>
        <taxon>Iamiaceae</taxon>
        <taxon>Iamia</taxon>
    </lineage>
</organism>
<keyword evidence="3 10" id="KW-0328">Glycosyltransferase</keyword>
<name>A0AAE9YAW8_9ACTN</name>
<dbReference type="RefSeq" id="WP_272738590.1">
    <property type="nucleotide sequence ID" value="NZ_CP116942.1"/>
</dbReference>
<evidence type="ECO:0000313" key="10">
    <source>
        <dbReference type="EMBL" id="WCO69076.1"/>
    </source>
</evidence>
<feature type="region of interest" description="Disordered" evidence="8">
    <location>
        <begin position="1"/>
        <end position="23"/>
    </location>
</feature>
<keyword evidence="5 9" id="KW-0812">Transmembrane</keyword>
<evidence type="ECO:0000256" key="4">
    <source>
        <dbReference type="ARBA" id="ARBA00022679"/>
    </source>
</evidence>
<keyword evidence="6 9" id="KW-1133">Transmembrane helix</keyword>
<keyword evidence="11" id="KW-1185">Reference proteome</keyword>
<accession>A0AAE9YAW8</accession>
<dbReference type="GO" id="GO:0010041">
    <property type="term" value="P:response to iron(III) ion"/>
    <property type="evidence" value="ECO:0007669"/>
    <property type="project" value="TreeGrafter"/>
</dbReference>
<gene>
    <name evidence="10" type="ORF">PO878_10095</name>
</gene>
<feature type="transmembrane region" description="Helical" evidence="9">
    <location>
        <begin position="219"/>
        <end position="242"/>
    </location>
</feature>